<dbReference type="InterPro" id="IPR054425">
    <property type="entry name" value="Cdc6_ORC1-like_ATPase_lid"/>
</dbReference>
<dbReference type="AlphaFoldDB" id="U4KVS8"/>
<dbReference type="InterPro" id="IPR003593">
    <property type="entry name" value="AAA+_ATPase"/>
</dbReference>
<dbReference type="GO" id="GO:0006270">
    <property type="term" value="P:DNA replication initiation"/>
    <property type="evidence" value="ECO:0007669"/>
    <property type="project" value="UniProtKB-UniRule"/>
</dbReference>
<dbReference type="InterPro" id="IPR041664">
    <property type="entry name" value="AAA_16"/>
</dbReference>
<dbReference type="Proteomes" id="UP000018144">
    <property type="component" value="Unassembled WGS sequence"/>
</dbReference>
<gene>
    <name evidence="5" type="ORF">PCON_04668</name>
</gene>
<feature type="region of interest" description="Disordered" evidence="3">
    <location>
        <begin position="45"/>
        <end position="94"/>
    </location>
</feature>
<dbReference type="eggNOG" id="KOG2227">
    <property type="taxonomic scope" value="Eukaryota"/>
</dbReference>
<feature type="compositionally biased region" description="Low complexity" evidence="3">
    <location>
        <begin position="64"/>
        <end position="76"/>
    </location>
</feature>
<dbReference type="STRING" id="1076935.U4KVS8"/>
<keyword evidence="5" id="KW-0132">Cell division</keyword>
<sequence length="622" mass="66978">MAAAVGKRVQNFSVEIISPTTTRTKRRFSTIQEEEVIGDTIVVRQDPVQEDEPRTPKRARVTRATRTTRSTPLSARQPLSPTTSTARNILSPTTPSTKIAARLRTTRISVDTENIENVKENIKENINEPVAAEVVKVVKKIAASPPKTPRHRDAIKKPSTPRHRVCVVSKPMTPRSKLLATPTHASTPSTVLTTAKSLFARSTQGGKLIGRETERTKLNEFITDRLEEQAGGCLYISGPPGCGKSALLTEIMGTVTGTVTTVISKAWVNCMALQTPSAIYTTLLDSLSASGDTLSDLEALFITSKTSRLYLLVLDEIDHLLTGDILPTLFELSLRKNSRLILLGIANALDLTDRFLPRLKSKGLTPSLLPFLPYTAPQIAEVLTTRLKSLLSPTEAEESPNHLPFVHPAAIQLLSKKVAAATGDLRKAFDILRRALELVEMESLNALRAQAASSERPVLGETVGNVLATPSRALVRPNWTALTAPRASLPHVAKASAAALGNSVSTRIGKLNAHQKALLCVLVAKSDTAPMNLVRLREAYQKACRGEAVKLMPLVGAEFRGVLEAMEAGGVVDVRKDKPKGKAAVKGTEEVVVSRVGRMELLTAISGADVKGRDGLVAILGA</sequence>
<protein>
    <recommendedName>
        <fullName evidence="2">Cell division control protein</fullName>
    </recommendedName>
</protein>
<organism evidence="5 6">
    <name type="scientific">Pyronema omphalodes (strain CBS 100304)</name>
    <name type="common">Pyronema confluens</name>
    <dbReference type="NCBI Taxonomy" id="1076935"/>
    <lineage>
        <taxon>Eukaryota</taxon>
        <taxon>Fungi</taxon>
        <taxon>Dikarya</taxon>
        <taxon>Ascomycota</taxon>
        <taxon>Pezizomycotina</taxon>
        <taxon>Pezizomycetes</taxon>
        <taxon>Pezizales</taxon>
        <taxon>Pyronemataceae</taxon>
        <taxon>Pyronema</taxon>
    </lineage>
</organism>
<comment type="similarity">
    <text evidence="2">Belongs to the CDC6/cdc18 family.</text>
</comment>
<dbReference type="Pfam" id="PF13191">
    <property type="entry name" value="AAA_16"/>
    <property type="match status" value="1"/>
</dbReference>
<dbReference type="OrthoDB" id="1926878at2759"/>
<dbReference type="InterPro" id="IPR050311">
    <property type="entry name" value="ORC1/CDC6"/>
</dbReference>
<keyword evidence="1" id="KW-0235">DNA replication</keyword>
<dbReference type="PANTHER" id="PTHR10763:SF26">
    <property type="entry name" value="CELL DIVISION CONTROL PROTEIN 6 HOMOLOG"/>
    <property type="match status" value="1"/>
</dbReference>
<dbReference type="InterPro" id="IPR016314">
    <property type="entry name" value="Cdc6/18"/>
</dbReference>
<evidence type="ECO:0000259" key="4">
    <source>
        <dbReference type="SMART" id="SM00382"/>
    </source>
</evidence>
<dbReference type="OMA" id="LFEWSLH"/>
<dbReference type="SUPFAM" id="SSF52540">
    <property type="entry name" value="P-loop containing nucleoside triphosphate hydrolases"/>
    <property type="match status" value="1"/>
</dbReference>
<dbReference type="CDD" id="cd00009">
    <property type="entry name" value="AAA"/>
    <property type="match status" value="1"/>
</dbReference>
<evidence type="ECO:0000313" key="5">
    <source>
        <dbReference type="EMBL" id="CCX05081.1"/>
    </source>
</evidence>
<dbReference type="GO" id="GO:0033314">
    <property type="term" value="P:mitotic DNA replication checkpoint signaling"/>
    <property type="evidence" value="ECO:0007669"/>
    <property type="project" value="TreeGrafter"/>
</dbReference>
<dbReference type="SMART" id="SM00382">
    <property type="entry name" value="AAA"/>
    <property type="match status" value="1"/>
</dbReference>
<keyword evidence="6" id="KW-1185">Reference proteome</keyword>
<dbReference type="InterPro" id="IPR027417">
    <property type="entry name" value="P-loop_NTPase"/>
</dbReference>
<dbReference type="PIRSF" id="PIRSF001767">
    <property type="entry name" value="Cdc6"/>
    <property type="match status" value="1"/>
</dbReference>
<accession>U4KVS8</accession>
<dbReference type="Pfam" id="PF22606">
    <property type="entry name" value="Cdc6-ORC-like_ATPase_lid"/>
    <property type="match status" value="1"/>
</dbReference>
<evidence type="ECO:0000313" key="6">
    <source>
        <dbReference type="Proteomes" id="UP000018144"/>
    </source>
</evidence>
<dbReference type="GO" id="GO:0051301">
    <property type="term" value="P:cell division"/>
    <property type="evidence" value="ECO:0007669"/>
    <property type="project" value="UniProtKB-UniRule"/>
</dbReference>
<dbReference type="GO" id="GO:0003688">
    <property type="term" value="F:DNA replication origin binding"/>
    <property type="evidence" value="ECO:0007669"/>
    <property type="project" value="TreeGrafter"/>
</dbReference>
<keyword evidence="5" id="KW-0131">Cell cycle</keyword>
<name>U4KVS8_PYROM</name>
<dbReference type="EMBL" id="HF935232">
    <property type="protein sequence ID" value="CCX05081.1"/>
    <property type="molecule type" value="Genomic_DNA"/>
</dbReference>
<evidence type="ECO:0000256" key="1">
    <source>
        <dbReference type="ARBA" id="ARBA00022705"/>
    </source>
</evidence>
<proteinExistence type="inferred from homology"/>
<feature type="compositionally biased region" description="Polar residues" evidence="3">
    <location>
        <begin position="77"/>
        <end position="94"/>
    </location>
</feature>
<dbReference type="PANTHER" id="PTHR10763">
    <property type="entry name" value="CELL DIVISION CONTROL PROTEIN 6-RELATED"/>
    <property type="match status" value="1"/>
</dbReference>
<dbReference type="GO" id="GO:0005634">
    <property type="term" value="C:nucleus"/>
    <property type="evidence" value="ECO:0007669"/>
    <property type="project" value="TreeGrafter"/>
</dbReference>
<evidence type="ECO:0000256" key="2">
    <source>
        <dbReference type="PIRNR" id="PIRNR001767"/>
    </source>
</evidence>
<dbReference type="Gene3D" id="3.40.50.300">
    <property type="entry name" value="P-loop containing nucleotide triphosphate hydrolases"/>
    <property type="match status" value="1"/>
</dbReference>
<evidence type="ECO:0000256" key="3">
    <source>
        <dbReference type="SAM" id="MobiDB-lite"/>
    </source>
</evidence>
<reference evidence="5 6" key="1">
    <citation type="journal article" date="2013" name="PLoS Genet.">
        <title>The genome and development-dependent transcriptomes of Pyronema confluens: a window into fungal evolution.</title>
        <authorList>
            <person name="Traeger S."/>
            <person name="Altegoer F."/>
            <person name="Freitag M."/>
            <person name="Gabaldon T."/>
            <person name="Kempken F."/>
            <person name="Kumar A."/>
            <person name="Marcet-Houben M."/>
            <person name="Poggeler S."/>
            <person name="Stajich J.E."/>
            <person name="Nowrousian M."/>
        </authorList>
    </citation>
    <scope>NUCLEOTIDE SEQUENCE [LARGE SCALE GENOMIC DNA]</scope>
    <source>
        <strain evidence="6">CBS 100304</strain>
        <tissue evidence="5">Vegetative mycelium</tissue>
    </source>
</reference>
<dbReference type="Gene3D" id="1.10.8.60">
    <property type="match status" value="1"/>
</dbReference>
<feature type="domain" description="AAA+ ATPase" evidence="4">
    <location>
        <begin position="230"/>
        <end position="371"/>
    </location>
</feature>